<feature type="signal peptide" evidence="1">
    <location>
        <begin position="1"/>
        <end position="18"/>
    </location>
</feature>
<organism evidence="2">
    <name type="scientific">Arundo donax</name>
    <name type="common">Giant reed</name>
    <name type="synonym">Donax arundinaceus</name>
    <dbReference type="NCBI Taxonomy" id="35708"/>
    <lineage>
        <taxon>Eukaryota</taxon>
        <taxon>Viridiplantae</taxon>
        <taxon>Streptophyta</taxon>
        <taxon>Embryophyta</taxon>
        <taxon>Tracheophyta</taxon>
        <taxon>Spermatophyta</taxon>
        <taxon>Magnoliopsida</taxon>
        <taxon>Liliopsida</taxon>
        <taxon>Poales</taxon>
        <taxon>Poaceae</taxon>
        <taxon>PACMAD clade</taxon>
        <taxon>Arundinoideae</taxon>
        <taxon>Arundineae</taxon>
        <taxon>Arundo</taxon>
    </lineage>
</organism>
<accession>A0A0A9HBV7</accession>
<feature type="chain" id="PRO_5002062958" evidence="1">
    <location>
        <begin position="19"/>
        <end position="88"/>
    </location>
</feature>
<reference evidence="2" key="2">
    <citation type="journal article" date="2015" name="Data Brief">
        <title>Shoot transcriptome of the giant reed, Arundo donax.</title>
        <authorList>
            <person name="Barrero R.A."/>
            <person name="Guerrero F.D."/>
            <person name="Moolhuijzen P."/>
            <person name="Goolsby J.A."/>
            <person name="Tidwell J."/>
            <person name="Bellgard S.E."/>
            <person name="Bellgard M.I."/>
        </authorList>
    </citation>
    <scope>NUCLEOTIDE SEQUENCE</scope>
    <source>
        <tissue evidence="2">Shoot tissue taken approximately 20 cm above the soil surface</tissue>
    </source>
</reference>
<reference evidence="2" key="1">
    <citation type="submission" date="2014-09" db="EMBL/GenBank/DDBJ databases">
        <authorList>
            <person name="Magalhaes I.L.F."/>
            <person name="Oliveira U."/>
            <person name="Santos F.R."/>
            <person name="Vidigal T.H.D.A."/>
            <person name="Brescovit A.D."/>
            <person name="Santos A.J."/>
        </authorList>
    </citation>
    <scope>NUCLEOTIDE SEQUENCE</scope>
    <source>
        <tissue evidence="2">Shoot tissue taken approximately 20 cm above the soil surface</tissue>
    </source>
</reference>
<dbReference type="AlphaFoldDB" id="A0A0A9HBV7"/>
<protein>
    <submittedName>
        <fullName evidence="2">Uncharacterized protein</fullName>
    </submittedName>
</protein>
<evidence type="ECO:0000313" key="2">
    <source>
        <dbReference type="EMBL" id="JAE33299.1"/>
    </source>
</evidence>
<proteinExistence type="predicted"/>
<dbReference type="EMBL" id="GBRH01164597">
    <property type="protein sequence ID" value="JAE33299.1"/>
    <property type="molecule type" value="Transcribed_RNA"/>
</dbReference>
<name>A0A0A9HBV7_ARUDO</name>
<evidence type="ECO:0000256" key="1">
    <source>
        <dbReference type="SAM" id="SignalP"/>
    </source>
</evidence>
<keyword evidence="1" id="KW-0732">Signal</keyword>
<sequence>MNCMSFLVGLSFWVSYNSLIWYQNQRYRGIDLIRLVQLKQKFAAHSHYMFEACGSVHVWKMLKYKSIARFTHNHGVWGQLASLCIVGQ</sequence>